<evidence type="ECO:0000259" key="9">
    <source>
        <dbReference type="PROSITE" id="PS50109"/>
    </source>
</evidence>
<keyword evidence="3" id="KW-0597">Phosphoprotein</keyword>
<comment type="catalytic activity">
    <reaction evidence="1">
        <text>ATP + protein L-histidine = ADP + protein N-phospho-L-histidine.</text>
        <dbReference type="EC" id="2.7.13.3"/>
    </reaction>
</comment>
<evidence type="ECO:0000256" key="8">
    <source>
        <dbReference type="SAM" id="SignalP"/>
    </source>
</evidence>
<evidence type="ECO:0000256" key="7">
    <source>
        <dbReference type="SAM" id="Phobius"/>
    </source>
</evidence>
<comment type="caution">
    <text evidence="11">The sequence shown here is derived from an EMBL/GenBank/DDBJ whole genome shotgun (WGS) entry which is preliminary data.</text>
</comment>
<name>A0A3D8HHD1_9BACT</name>
<dbReference type="CDD" id="cd00075">
    <property type="entry name" value="HATPase"/>
    <property type="match status" value="1"/>
</dbReference>
<accession>A0A3D8HHD1</accession>
<feature type="chain" id="PRO_5017811387" description="histidine kinase" evidence="8">
    <location>
        <begin position="20"/>
        <end position="689"/>
    </location>
</feature>
<dbReference type="InterPro" id="IPR050736">
    <property type="entry name" value="Sensor_HK_Regulatory"/>
</dbReference>
<evidence type="ECO:0000256" key="3">
    <source>
        <dbReference type="ARBA" id="ARBA00022553"/>
    </source>
</evidence>
<dbReference type="Proteomes" id="UP000629596">
    <property type="component" value="Unassembled WGS sequence"/>
</dbReference>
<dbReference type="InterPro" id="IPR003661">
    <property type="entry name" value="HisK_dim/P_dom"/>
</dbReference>
<keyword evidence="4" id="KW-0808">Transferase</keyword>
<dbReference type="InterPro" id="IPR036097">
    <property type="entry name" value="HisK_dim/P_sf"/>
</dbReference>
<dbReference type="SMART" id="SM00388">
    <property type="entry name" value="HisKA"/>
    <property type="match status" value="1"/>
</dbReference>
<evidence type="ECO:0000313" key="12">
    <source>
        <dbReference type="Proteomes" id="UP000256321"/>
    </source>
</evidence>
<dbReference type="Proteomes" id="UP000256321">
    <property type="component" value="Unassembled WGS sequence"/>
</dbReference>
<dbReference type="PRINTS" id="PR00344">
    <property type="entry name" value="BCTRLSENSOR"/>
</dbReference>
<dbReference type="SMART" id="SM00387">
    <property type="entry name" value="HATPase_c"/>
    <property type="match status" value="1"/>
</dbReference>
<evidence type="ECO:0000313" key="10">
    <source>
        <dbReference type="EMBL" id="MBC8600901.1"/>
    </source>
</evidence>
<dbReference type="EMBL" id="QREV01000006">
    <property type="protein sequence ID" value="RDU50384.1"/>
    <property type="molecule type" value="Genomic_DNA"/>
</dbReference>
<protein>
    <recommendedName>
        <fullName evidence="2">histidine kinase</fullName>
        <ecNumber evidence="2">2.7.13.3</ecNumber>
    </recommendedName>
</protein>
<organism evidence="11 12">
    <name type="scientific">Parabacteroides acidifaciens</name>
    <dbReference type="NCBI Taxonomy" id="2290935"/>
    <lineage>
        <taxon>Bacteria</taxon>
        <taxon>Pseudomonadati</taxon>
        <taxon>Bacteroidota</taxon>
        <taxon>Bacteroidia</taxon>
        <taxon>Bacteroidales</taxon>
        <taxon>Tannerellaceae</taxon>
        <taxon>Parabacteroides</taxon>
    </lineage>
</organism>
<dbReference type="Pfam" id="PF00512">
    <property type="entry name" value="HisKA"/>
    <property type="match status" value="1"/>
</dbReference>
<dbReference type="SUPFAM" id="SSF47384">
    <property type="entry name" value="Homodimeric domain of signal transducing histidine kinase"/>
    <property type="match status" value="1"/>
</dbReference>
<dbReference type="SUPFAM" id="SSF55874">
    <property type="entry name" value="ATPase domain of HSP90 chaperone/DNA topoisomerase II/histidine kinase"/>
    <property type="match status" value="1"/>
</dbReference>
<dbReference type="CDD" id="cd00082">
    <property type="entry name" value="HisKA"/>
    <property type="match status" value="1"/>
</dbReference>
<evidence type="ECO:0000256" key="4">
    <source>
        <dbReference type="ARBA" id="ARBA00022679"/>
    </source>
</evidence>
<keyword evidence="5 11" id="KW-0418">Kinase</keyword>
<keyword evidence="8" id="KW-0732">Signal</keyword>
<dbReference type="InterPro" id="IPR003594">
    <property type="entry name" value="HATPase_dom"/>
</dbReference>
<keyword evidence="7" id="KW-1133">Transmembrane helix</keyword>
<dbReference type="GO" id="GO:0000155">
    <property type="term" value="F:phosphorelay sensor kinase activity"/>
    <property type="evidence" value="ECO:0007669"/>
    <property type="project" value="InterPro"/>
</dbReference>
<evidence type="ECO:0000313" key="11">
    <source>
        <dbReference type="EMBL" id="RDU50384.1"/>
    </source>
</evidence>
<proteinExistence type="predicted"/>
<dbReference type="PANTHER" id="PTHR43711:SF26">
    <property type="entry name" value="SENSOR HISTIDINE KINASE RCSC"/>
    <property type="match status" value="1"/>
</dbReference>
<evidence type="ECO:0000256" key="5">
    <source>
        <dbReference type="ARBA" id="ARBA00022777"/>
    </source>
</evidence>
<feature type="domain" description="Histidine kinase" evidence="9">
    <location>
        <begin position="473"/>
        <end position="687"/>
    </location>
</feature>
<dbReference type="Gene3D" id="3.30.565.10">
    <property type="entry name" value="Histidine kinase-like ATPase, C-terminal domain"/>
    <property type="match status" value="1"/>
</dbReference>
<keyword evidence="6" id="KW-0902">Two-component regulatory system</keyword>
<dbReference type="PANTHER" id="PTHR43711">
    <property type="entry name" value="TWO-COMPONENT HISTIDINE KINASE"/>
    <property type="match status" value="1"/>
</dbReference>
<evidence type="ECO:0000256" key="6">
    <source>
        <dbReference type="ARBA" id="ARBA00023012"/>
    </source>
</evidence>
<feature type="signal peptide" evidence="8">
    <location>
        <begin position="1"/>
        <end position="19"/>
    </location>
</feature>
<keyword evidence="13" id="KW-1185">Reference proteome</keyword>
<dbReference type="InterPro" id="IPR005467">
    <property type="entry name" value="His_kinase_dom"/>
</dbReference>
<dbReference type="PROSITE" id="PS50109">
    <property type="entry name" value="HIS_KIN"/>
    <property type="match status" value="1"/>
</dbReference>
<evidence type="ECO:0000256" key="1">
    <source>
        <dbReference type="ARBA" id="ARBA00000085"/>
    </source>
</evidence>
<feature type="transmembrane region" description="Helical" evidence="7">
    <location>
        <begin position="415"/>
        <end position="434"/>
    </location>
</feature>
<dbReference type="EMBL" id="JACRTI010000006">
    <property type="protein sequence ID" value="MBC8600901.1"/>
    <property type="molecule type" value="Genomic_DNA"/>
</dbReference>
<sequence length="689" mass="79904">MKHRIILLYLLFFPLVSTANTAVKDSLINALQTALSPQQKLETMTNLMDISRQEEQVDYAKQLYHLALTENDDYHKEAALTEILRYYVNNDVKDSANVYLAEAERELKGKARDFLVTYMKTIMDVRVIYYTKGEDRMKLIEKYRLRLETEKNIPVLEKMSIYYTLGMANSNRVDPKNQDAIYKEVCQHFNNLIKISDNIPLNYSFLFRLNAFNILSLMEAAPEDRAKASLRYLNMQKEYAETKEMKKRPYTSKRHLLNAYSTLATSAETVGKDMATYYFNIFINLNKKYPEDAAFSAEYDRYFTSLNYYKSIQDYQKAIDYNDSVIHYFRDGDFPFDLSENIVLSLKDKIDCLDSLHRYKEAYEAYKEYTVLLDSARTKSMENKVEDLEIKKNVDELVIEKKALEVELHKSQSQLYLFLALLILAISVGIYIFFRLGKIKSLYKELQESNRLVVIASEKAQESERMKNAFIKNMCHEVRTPLNAINGFAELITSEGISSEDKKEFSKIIFTNCNNITSMMDDILVIAQLDSSNDVLPLEPTHIDLLCHHEMDRLKKLHQKPDIDYRIEGDKNNDLIYSDPSHFGLIISHLLNNANKFTERGNITLSYQTEDDGKTMCITVTDTGCGIPLDKSEWIFERFTKNDDFIPGSGLGLYLCRLITQRLNGSLNLDTDYTGGARFILRLPVNPYK</sequence>
<keyword evidence="7" id="KW-0472">Membrane</keyword>
<dbReference type="RefSeq" id="WP_115498421.1">
    <property type="nucleotide sequence ID" value="NZ_JACRTI010000006.1"/>
</dbReference>
<dbReference type="InterPro" id="IPR036890">
    <property type="entry name" value="HATPase_C_sf"/>
</dbReference>
<dbReference type="InterPro" id="IPR004358">
    <property type="entry name" value="Sig_transdc_His_kin-like_C"/>
</dbReference>
<dbReference type="Pfam" id="PF02518">
    <property type="entry name" value="HATPase_c"/>
    <property type="match status" value="1"/>
</dbReference>
<evidence type="ECO:0000256" key="2">
    <source>
        <dbReference type="ARBA" id="ARBA00012438"/>
    </source>
</evidence>
<evidence type="ECO:0000313" key="13">
    <source>
        <dbReference type="Proteomes" id="UP000629596"/>
    </source>
</evidence>
<dbReference type="EC" id="2.7.13.3" evidence="2"/>
<dbReference type="Gene3D" id="1.10.287.130">
    <property type="match status" value="1"/>
</dbReference>
<dbReference type="AlphaFoldDB" id="A0A3D8HHD1"/>
<keyword evidence="7" id="KW-0812">Transmembrane</keyword>
<gene>
    <name evidence="11" type="ORF">DWU89_04165</name>
    <name evidence="10" type="ORF">H8784_04105</name>
</gene>
<reference evidence="11 12" key="1">
    <citation type="submission" date="2018-07" db="EMBL/GenBank/DDBJ databases">
        <title>Parabacteroides acidifaciens nov. sp., isolated from human feces.</title>
        <authorList>
            <person name="Wang Y.J."/>
        </authorList>
    </citation>
    <scope>NUCLEOTIDE SEQUENCE [LARGE SCALE GENOMIC DNA]</scope>
    <source>
        <strain evidence="11 12">426-9</strain>
    </source>
</reference>
<reference evidence="10 13" key="2">
    <citation type="submission" date="2020-08" db="EMBL/GenBank/DDBJ databases">
        <title>Genome public.</title>
        <authorList>
            <person name="Liu C."/>
            <person name="Sun Q."/>
        </authorList>
    </citation>
    <scope>NUCLEOTIDE SEQUENCE [LARGE SCALE GENOMIC DNA]</scope>
    <source>
        <strain evidence="10 13">426_9</strain>
    </source>
</reference>